<proteinExistence type="predicted"/>
<dbReference type="EMBL" id="WJJP01000080">
    <property type="protein sequence ID" value="MBD3323466.1"/>
    <property type="molecule type" value="Genomic_DNA"/>
</dbReference>
<dbReference type="Proteomes" id="UP000649604">
    <property type="component" value="Unassembled WGS sequence"/>
</dbReference>
<organism evidence="1 2">
    <name type="scientific">candidate division KSB3 bacterium</name>
    <dbReference type="NCBI Taxonomy" id="2044937"/>
    <lineage>
        <taxon>Bacteria</taxon>
        <taxon>candidate division KSB3</taxon>
    </lineage>
</organism>
<evidence type="ECO:0000313" key="2">
    <source>
        <dbReference type="Proteomes" id="UP000649604"/>
    </source>
</evidence>
<name>A0A9D5JT13_9BACT</name>
<dbReference type="AlphaFoldDB" id="A0A9D5JT13"/>
<gene>
    <name evidence="1" type="ORF">GF339_02710</name>
</gene>
<reference evidence="1" key="1">
    <citation type="submission" date="2019-11" db="EMBL/GenBank/DDBJ databases">
        <title>Microbial mats filling the niche in hypersaline microbial mats.</title>
        <authorList>
            <person name="Wong H.L."/>
            <person name="Macleod F.I."/>
            <person name="White R.A. III"/>
            <person name="Burns B.P."/>
        </authorList>
    </citation>
    <scope>NUCLEOTIDE SEQUENCE</scope>
    <source>
        <strain evidence="1">Rbin_158</strain>
    </source>
</reference>
<comment type="caution">
    <text evidence="1">The sequence shown here is derived from an EMBL/GenBank/DDBJ whole genome shotgun (WGS) entry which is preliminary data.</text>
</comment>
<evidence type="ECO:0000313" key="1">
    <source>
        <dbReference type="EMBL" id="MBD3323466.1"/>
    </source>
</evidence>
<sequence>MLQPDLIVTKDIRLLGNMASAKVWERALNLLQSGRLDPNALITHRFALDEAAEAFRLAIARERGVIKILLDVSPLSKYGVSGDPWG</sequence>
<accession>A0A9D5JT13</accession>
<evidence type="ECO:0008006" key="3">
    <source>
        <dbReference type="Google" id="ProtNLM"/>
    </source>
</evidence>
<dbReference type="Gene3D" id="3.90.180.10">
    <property type="entry name" value="Medium-chain alcohol dehydrogenases, catalytic domain"/>
    <property type="match status" value="1"/>
</dbReference>
<dbReference type="Gene3D" id="3.40.50.720">
    <property type="entry name" value="NAD(P)-binding Rossmann-like Domain"/>
    <property type="match status" value="1"/>
</dbReference>
<protein>
    <recommendedName>
        <fullName evidence="3">Alcohol dehydrogenase</fullName>
    </recommendedName>
</protein>